<dbReference type="EMBL" id="JAUZQC010000011">
    <property type="protein sequence ID" value="KAK5863403.1"/>
    <property type="molecule type" value="Genomic_DNA"/>
</dbReference>
<reference evidence="1 2" key="2">
    <citation type="journal article" date="2023" name="Mol. Biol. Evol.">
        <title>Genomics of Secondarily Temperate Adaptation in the Only Non-Antarctic Icefish.</title>
        <authorList>
            <person name="Rivera-Colon A.G."/>
            <person name="Rayamajhi N."/>
            <person name="Minhas B.F."/>
            <person name="Madrigal G."/>
            <person name="Bilyk K.T."/>
            <person name="Yoon V."/>
            <person name="Hune M."/>
            <person name="Gregory S."/>
            <person name="Cheng C.H.C."/>
            <person name="Catchen J.M."/>
        </authorList>
    </citation>
    <scope>NUCLEOTIDE SEQUENCE [LARGE SCALE GENOMIC DNA]</scope>
    <source>
        <strain evidence="1">JMC-PN-2008</strain>
    </source>
</reference>
<evidence type="ECO:0000313" key="1">
    <source>
        <dbReference type="EMBL" id="KAK5863403.1"/>
    </source>
</evidence>
<comment type="caution">
    <text evidence="1">The sequence shown here is derived from an EMBL/GenBank/DDBJ whole genome shotgun (WGS) entry which is preliminary data.</text>
</comment>
<protein>
    <submittedName>
        <fullName evidence="1">Uncharacterized protein</fullName>
    </submittedName>
</protein>
<keyword evidence="2" id="KW-1185">Reference proteome</keyword>
<proteinExistence type="predicted"/>
<dbReference type="Proteomes" id="UP001346869">
    <property type="component" value="Unassembled WGS sequence"/>
</dbReference>
<evidence type="ECO:0000313" key="2">
    <source>
        <dbReference type="Proteomes" id="UP001346869"/>
    </source>
</evidence>
<sequence>MLHRASLHSFSPAAASIESTATVKFVTSKCGCCSRRNGPKLSSSPLLRAGYLNIWRTLFPPLGAFGVYRVRAVSSPVFHTPVPGTLTQGTPAVLLAPPPG</sequence>
<gene>
    <name evidence="1" type="ORF">PBY51_000433</name>
</gene>
<dbReference type="AlphaFoldDB" id="A0AAN7XHH5"/>
<name>A0AAN7XHH5_ELEMC</name>
<accession>A0AAN7XHH5</accession>
<reference evidence="1 2" key="1">
    <citation type="journal article" date="2023" name="Genes (Basel)">
        <title>Chromosome-Level Genome Assembly and Circadian Gene Repertoire of the Patagonia Blennie Eleginops maclovinus-The Closest Ancestral Proxy of Antarctic Cryonotothenioids.</title>
        <authorList>
            <person name="Cheng C.C."/>
            <person name="Rivera-Colon A.G."/>
            <person name="Minhas B.F."/>
            <person name="Wilson L."/>
            <person name="Rayamajhi N."/>
            <person name="Vargas-Chacoff L."/>
            <person name="Catchen J.M."/>
        </authorList>
    </citation>
    <scope>NUCLEOTIDE SEQUENCE [LARGE SCALE GENOMIC DNA]</scope>
    <source>
        <strain evidence="1">JMC-PN-2008</strain>
    </source>
</reference>
<organism evidence="1 2">
    <name type="scientific">Eleginops maclovinus</name>
    <name type="common">Patagonian blennie</name>
    <name type="synonym">Eleginus maclovinus</name>
    <dbReference type="NCBI Taxonomy" id="56733"/>
    <lineage>
        <taxon>Eukaryota</taxon>
        <taxon>Metazoa</taxon>
        <taxon>Chordata</taxon>
        <taxon>Craniata</taxon>
        <taxon>Vertebrata</taxon>
        <taxon>Euteleostomi</taxon>
        <taxon>Actinopterygii</taxon>
        <taxon>Neopterygii</taxon>
        <taxon>Teleostei</taxon>
        <taxon>Neoteleostei</taxon>
        <taxon>Acanthomorphata</taxon>
        <taxon>Eupercaria</taxon>
        <taxon>Perciformes</taxon>
        <taxon>Notothenioidei</taxon>
        <taxon>Eleginopidae</taxon>
        <taxon>Eleginops</taxon>
    </lineage>
</organism>